<comment type="similarity">
    <text evidence="1 4">Belongs to the universal ribosomal protein uL22 family.</text>
</comment>
<keyword evidence="2 4" id="KW-0689">Ribosomal protein</keyword>
<dbReference type="Pfam" id="PF00237">
    <property type="entry name" value="Ribosomal_L22"/>
    <property type="match status" value="1"/>
</dbReference>
<dbReference type="OrthoDB" id="10254664at2759"/>
<dbReference type="NCBIfam" id="TIGR01038">
    <property type="entry name" value="uL22_arch_euk"/>
    <property type="match status" value="1"/>
</dbReference>
<dbReference type="CDD" id="cd00336">
    <property type="entry name" value="Ribosomal_L22"/>
    <property type="match status" value="1"/>
</dbReference>
<dbReference type="InterPro" id="IPR018260">
    <property type="entry name" value="Ribosomal_uL22_CS"/>
</dbReference>
<dbReference type="RefSeq" id="XP_067920885.1">
    <property type="nucleotide sequence ID" value="XM_068067141.1"/>
</dbReference>
<dbReference type="SUPFAM" id="SSF54843">
    <property type="entry name" value="Ribosomal protein L22"/>
    <property type="match status" value="1"/>
</dbReference>
<evidence type="ECO:0000256" key="4">
    <source>
        <dbReference type="RuleBase" id="RU004005"/>
    </source>
</evidence>
<gene>
    <name evidence="5" type="ORF">CSUI_006991</name>
</gene>
<keyword evidence="6" id="KW-1185">Reference proteome</keyword>
<dbReference type="GO" id="GO:0022625">
    <property type="term" value="C:cytosolic large ribosomal subunit"/>
    <property type="evidence" value="ECO:0007669"/>
    <property type="project" value="TreeGrafter"/>
</dbReference>
<evidence type="ECO:0000256" key="2">
    <source>
        <dbReference type="ARBA" id="ARBA00022980"/>
    </source>
</evidence>
<dbReference type="EMBL" id="MIGC01003600">
    <property type="protein sequence ID" value="PHJ19183.1"/>
    <property type="molecule type" value="Genomic_DNA"/>
</dbReference>
<dbReference type="InterPro" id="IPR036394">
    <property type="entry name" value="Ribosomal_uL22_sf"/>
</dbReference>
<dbReference type="AlphaFoldDB" id="A0A2C6KSH9"/>
<evidence type="ECO:0000313" key="5">
    <source>
        <dbReference type="EMBL" id="PHJ19183.1"/>
    </source>
</evidence>
<comment type="caution">
    <text evidence="5">The sequence shown here is derived from an EMBL/GenBank/DDBJ whole genome shotgun (WGS) entry which is preliminary data.</text>
</comment>
<name>A0A2C6KSH9_9APIC</name>
<dbReference type="GeneID" id="94430352"/>
<sequence length="197" mass="22610">MVKYSKEPSNENKCCKAFGQDLRVHFKNTYETVQAIKKDKKGNPMKLSAAKKYLEDVLERKRCIPFRKFTGCIGRKAQAKEFKMTQGRWPVKSCKFILDLLRNAESNAEMKNLDVDNLVIEHIQVNRAPKGRRRTYRAHGRISPYMSQPCHVEVILREEDKPVEKPSVEGGKAKTIRLTKKALARSRLRVGGGANQH</sequence>
<protein>
    <submittedName>
        <fullName evidence="5">Ribosomal protein rpl17</fullName>
    </submittedName>
</protein>
<dbReference type="GO" id="GO:0002181">
    <property type="term" value="P:cytoplasmic translation"/>
    <property type="evidence" value="ECO:0007669"/>
    <property type="project" value="TreeGrafter"/>
</dbReference>
<keyword evidence="3 4" id="KW-0687">Ribonucleoprotein</keyword>
<evidence type="ECO:0000256" key="3">
    <source>
        <dbReference type="ARBA" id="ARBA00023274"/>
    </source>
</evidence>
<organism evidence="5 6">
    <name type="scientific">Cystoisospora suis</name>
    <dbReference type="NCBI Taxonomy" id="483139"/>
    <lineage>
        <taxon>Eukaryota</taxon>
        <taxon>Sar</taxon>
        <taxon>Alveolata</taxon>
        <taxon>Apicomplexa</taxon>
        <taxon>Conoidasida</taxon>
        <taxon>Coccidia</taxon>
        <taxon>Eucoccidiorida</taxon>
        <taxon>Eimeriorina</taxon>
        <taxon>Sarcocystidae</taxon>
        <taxon>Cystoisospora</taxon>
    </lineage>
</organism>
<dbReference type="PANTHER" id="PTHR11593:SF10">
    <property type="entry name" value="60S RIBOSOMAL PROTEIN L17"/>
    <property type="match status" value="1"/>
</dbReference>
<evidence type="ECO:0000313" key="6">
    <source>
        <dbReference type="Proteomes" id="UP000221165"/>
    </source>
</evidence>
<dbReference type="PANTHER" id="PTHR11593">
    <property type="entry name" value="60S RIBOSOMAL PROTEIN L17"/>
    <property type="match status" value="1"/>
</dbReference>
<dbReference type="Proteomes" id="UP000221165">
    <property type="component" value="Unassembled WGS sequence"/>
</dbReference>
<dbReference type="InterPro" id="IPR005721">
    <property type="entry name" value="Ribosomal_uL22_euk/arc"/>
</dbReference>
<dbReference type="VEuPathDB" id="ToxoDB:CSUI_006991"/>
<accession>A0A2C6KSH9</accession>
<evidence type="ECO:0000256" key="1">
    <source>
        <dbReference type="ARBA" id="ARBA00009451"/>
    </source>
</evidence>
<dbReference type="PROSITE" id="PS00464">
    <property type="entry name" value="RIBOSOMAL_L22"/>
    <property type="match status" value="1"/>
</dbReference>
<dbReference type="Gene3D" id="3.90.470.10">
    <property type="entry name" value="Ribosomal protein L22/L17"/>
    <property type="match status" value="1"/>
</dbReference>
<reference evidence="5 6" key="1">
    <citation type="journal article" date="2017" name="Int. J. Parasitol.">
        <title>The genome of the protozoan parasite Cystoisospora suis and a reverse vaccinology approach to identify vaccine candidates.</title>
        <authorList>
            <person name="Palmieri N."/>
            <person name="Shrestha A."/>
            <person name="Ruttkowski B."/>
            <person name="Beck T."/>
            <person name="Vogl C."/>
            <person name="Tomley F."/>
            <person name="Blake D.P."/>
            <person name="Joachim A."/>
        </authorList>
    </citation>
    <scope>NUCLEOTIDE SEQUENCE [LARGE SCALE GENOMIC DNA]</scope>
    <source>
        <strain evidence="5 6">Wien I</strain>
    </source>
</reference>
<proteinExistence type="inferred from homology"/>
<dbReference type="InterPro" id="IPR001063">
    <property type="entry name" value="Ribosomal_uL22"/>
</dbReference>
<dbReference type="GO" id="GO:0003735">
    <property type="term" value="F:structural constituent of ribosome"/>
    <property type="evidence" value="ECO:0007669"/>
    <property type="project" value="InterPro"/>
</dbReference>